<dbReference type="EMBL" id="JABWDY010015145">
    <property type="protein sequence ID" value="KAF5197063.1"/>
    <property type="molecule type" value="Genomic_DNA"/>
</dbReference>
<proteinExistence type="predicted"/>
<feature type="region of interest" description="Disordered" evidence="1">
    <location>
        <begin position="186"/>
        <end position="246"/>
    </location>
</feature>
<evidence type="ECO:0000313" key="2">
    <source>
        <dbReference type="EMBL" id="KAF5197063.1"/>
    </source>
</evidence>
<comment type="caution">
    <text evidence="2">The sequence shown here is derived from an EMBL/GenBank/DDBJ whole genome shotgun (WGS) entry which is preliminary data.</text>
</comment>
<keyword evidence="3" id="KW-1185">Reference proteome</keyword>
<feature type="compositionally biased region" description="Basic and acidic residues" evidence="1">
    <location>
        <begin position="284"/>
        <end position="299"/>
    </location>
</feature>
<dbReference type="AlphaFoldDB" id="A0A7J6WJF2"/>
<reference evidence="2 3" key="1">
    <citation type="submission" date="2020-06" db="EMBL/GenBank/DDBJ databases">
        <title>Transcriptomic and genomic resources for Thalictrum thalictroides and T. hernandezii: Facilitating candidate gene discovery in an emerging model plant lineage.</title>
        <authorList>
            <person name="Arias T."/>
            <person name="Riano-Pachon D.M."/>
            <person name="Di Stilio V.S."/>
        </authorList>
    </citation>
    <scope>NUCLEOTIDE SEQUENCE [LARGE SCALE GENOMIC DNA]</scope>
    <source>
        <strain evidence="3">cv. WT478/WT964</strain>
        <tissue evidence="2">Leaves</tissue>
    </source>
</reference>
<accession>A0A7J6WJF2</accession>
<dbReference type="Proteomes" id="UP000554482">
    <property type="component" value="Unassembled WGS sequence"/>
</dbReference>
<protein>
    <submittedName>
        <fullName evidence="2">Uncharacterized protein</fullName>
    </submittedName>
</protein>
<feature type="compositionally biased region" description="Basic and acidic residues" evidence="1">
    <location>
        <begin position="203"/>
        <end position="246"/>
    </location>
</feature>
<sequence length="362" mass="41096">MSTVVKTLEGEIEAKLPPNLVLPQMFSSSGVASMVLAEKKNMLSSAFSSLSTRAGDSTTEAESNFLESWVSSETSPSSAERMHGELQYPVQKRMVEINKKNQEKKDIKPEAKKDEKTLVKMEGVVSADPDLGNSLVTVKCFIEPNKLVECIQKKHNKHADIVKPELGKKKEEKGVEHYRIKEKEDKKEEGLAFAKTKSKMKREKQLDTVKTKSEAKGVVEEGETKLKKKKEENLGTMERKSEKKAGVAEMMKLKKEEEEIETAKTVLEKEKAKAKAERKRKGKEKIEEEKDMWEKKTNKEEDEENGNMTVKNSGVEKKMPTWPARPEEELIIWPRGLTEMQNAYNLPIFSDENSNSWGCSIQ</sequence>
<evidence type="ECO:0000256" key="1">
    <source>
        <dbReference type="SAM" id="MobiDB-lite"/>
    </source>
</evidence>
<evidence type="ECO:0000313" key="3">
    <source>
        <dbReference type="Proteomes" id="UP000554482"/>
    </source>
</evidence>
<feature type="region of interest" description="Disordered" evidence="1">
    <location>
        <begin position="269"/>
        <end position="323"/>
    </location>
</feature>
<name>A0A7J6WJF2_THATH</name>
<organism evidence="2 3">
    <name type="scientific">Thalictrum thalictroides</name>
    <name type="common">Rue-anemone</name>
    <name type="synonym">Anemone thalictroides</name>
    <dbReference type="NCBI Taxonomy" id="46969"/>
    <lineage>
        <taxon>Eukaryota</taxon>
        <taxon>Viridiplantae</taxon>
        <taxon>Streptophyta</taxon>
        <taxon>Embryophyta</taxon>
        <taxon>Tracheophyta</taxon>
        <taxon>Spermatophyta</taxon>
        <taxon>Magnoliopsida</taxon>
        <taxon>Ranunculales</taxon>
        <taxon>Ranunculaceae</taxon>
        <taxon>Thalictroideae</taxon>
        <taxon>Thalictrum</taxon>
    </lineage>
</organism>
<gene>
    <name evidence="2" type="ORF">FRX31_013350</name>
</gene>